<gene>
    <name evidence="9" type="ORF">AAA081_06990</name>
</gene>
<accession>A0ABV1J756</accession>
<evidence type="ECO:0000256" key="1">
    <source>
        <dbReference type="ARBA" id="ARBA00022741"/>
    </source>
</evidence>
<name>A0ABV1J756_9FIRM</name>
<keyword evidence="4" id="KW-0347">Helicase</keyword>
<evidence type="ECO:0000256" key="3">
    <source>
        <dbReference type="ARBA" id="ARBA00022801"/>
    </source>
</evidence>
<keyword evidence="7" id="KW-0234">DNA repair</keyword>
<protein>
    <submittedName>
        <fullName evidence="9">PD-(D/E)XK nuclease family protein</fullName>
    </submittedName>
</protein>
<keyword evidence="10" id="KW-1185">Reference proteome</keyword>
<evidence type="ECO:0000256" key="5">
    <source>
        <dbReference type="ARBA" id="ARBA00022840"/>
    </source>
</evidence>
<evidence type="ECO:0000256" key="4">
    <source>
        <dbReference type="ARBA" id="ARBA00022806"/>
    </source>
</evidence>
<evidence type="ECO:0000256" key="2">
    <source>
        <dbReference type="ARBA" id="ARBA00022763"/>
    </source>
</evidence>
<dbReference type="InterPro" id="IPR011604">
    <property type="entry name" value="PDDEXK-like_dom_sf"/>
</dbReference>
<keyword evidence="2" id="KW-0227">DNA damage</keyword>
<sequence length="814" mass="90767">MKIIYKPMGSGVDSLAGEVDFKGATFIMPNRKWIARSKEVLSGGVGFLGVNFFTFDDLTEELAMARPRNLWRAAYAFRKRLEEGDTAFAPLRDMEKIRRLFQWCDDVKYLGLEEKDLPYSWRGDVRGLLSAYESAVEAADCVTEGEVFKEAMAAEVDSERKYIFVGFSHYKERHRLLLEKLDAAAHVVVVSPFGEKKEPEAVALYQTVNGERAFRHIVKKTAAALAENPGAKIGVAMNKEEDRAAMKAHFALANIPAAGSAYVLGEDTLHQLRLLWRRGEDGPSACAFLRGDLAEVEDAHGLAAAIETLGVKDLSEMDESPLPYYLFPETKELLIRHKALLRTWKHDNEGSWGDFARRTEEAAEAFGEGLAKMIADALAEAEGDYGRITGREFESILCGFLEKEAAPGVDILSLDEAYGGDYDLLFVSSLDGGFIPAKKEDSLMNRAIAKSVMEVGLYVNFFQGEEMTDRLNYLMASSKKSLLYKVGDGEEAQVFAELKKNFPVEDLDKTGEVYEKNWDLIAEESVFSEEAAEVLADELRTKGLSPSAIDGYLRCPFSYFADRVLKSAPEEEDGRPAMAKGSIYHEALALYFSGKLSKDGLENFVEAAYDENLAPLKPDYLWAWEKKTMARALLAAIEAEEERLADEKRNGAFHPAAFETSFTYPFEDVEIHGVIDRVDRNEAGDEILIDYKSGGLPAYENVAAYKVMQLALYALARRHMGNRLASLEYVSVENGNVSIMARDTTRAGKYSRLRNERKYDGEAFDEFLNDAEDALGHVLAAIKRGDFNGAPMDENVCTYCPYGDLCRREATDAT</sequence>
<keyword evidence="1" id="KW-0547">Nucleotide-binding</keyword>
<feature type="domain" description="PD-(D/E)XK endonuclease-like" evidence="8">
    <location>
        <begin position="544"/>
        <end position="807"/>
    </location>
</feature>
<organism evidence="9 10">
    <name type="scientific">Aedoeadaptatus acetigenes</name>
    <dbReference type="NCBI Taxonomy" id="2981723"/>
    <lineage>
        <taxon>Bacteria</taxon>
        <taxon>Bacillati</taxon>
        <taxon>Bacillota</taxon>
        <taxon>Tissierellia</taxon>
        <taxon>Tissierellales</taxon>
        <taxon>Peptoniphilaceae</taxon>
        <taxon>Aedoeadaptatus</taxon>
    </lineage>
</organism>
<dbReference type="Gene3D" id="3.90.320.10">
    <property type="match status" value="1"/>
</dbReference>
<evidence type="ECO:0000259" key="8">
    <source>
        <dbReference type="Pfam" id="PF12705"/>
    </source>
</evidence>
<evidence type="ECO:0000313" key="10">
    <source>
        <dbReference type="Proteomes" id="UP001481872"/>
    </source>
</evidence>
<reference evidence="9 10" key="1">
    <citation type="submission" date="2024-04" db="EMBL/GenBank/DDBJ databases">
        <title>Human intestinal bacterial collection.</title>
        <authorList>
            <person name="Pauvert C."/>
            <person name="Hitch T.C.A."/>
            <person name="Clavel T."/>
        </authorList>
    </citation>
    <scope>NUCLEOTIDE SEQUENCE [LARGE SCALE GENOMIC DNA]</scope>
    <source>
        <strain evidence="9 10">CLA-SR-H026</strain>
    </source>
</reference>
<evidence type="ECO:0000313" key="9">
    <source>
        <dbReference type="EMBL" id="MEQ3354035.1"/>
    </source>
</evidence>
<proteinExistence type="predicted"/>
<dbReference type="RefSeq" id="WP_349054340.1">
    <property type="nucleotide sequence ID" value="NZ_JBBNPS010000020.1"/>
</dbReference>
<dbReference type="InterPro" id="IPR038726">
    <property type="entry name" value="PDDEXK_AddAB-type"/>
</dbReference>
<keyword evidence="6" id="KW-0238">DNA-binding</keyword>
<evidence type="ECO:0000256" key="6">
    <source>
        <dbReference type="ARBA" id="ARBA00023125"/>
    </source>
</evidence>
<dbReference type="Proteomes" id="UP001481872">
    <property type="component" value="Unassembled WGS sequence"/>
</dbReference>
<keyword evidence="3" id="KW-0378">Hydrolase</keyword>
<dbReference type="EMBL" id="JBBNPS010000020">
    <property type="protein sequence ID" value="MEQ3354035.1"/>
    <property type="molecule type" value="Genomic_DNA"/>
</dbReference>
<keyword evidence="5" id="KW-0067">ATP-binding</keyword>
<evidence type="ECO:0000256" key="7">
    <source>
        <dbReference type="ARBA" id="ARBA00023204"/>
    </source>
</evidence>
<comment type="caution">
    <text evidence="9">The sequence shown here is derived from an EMBL/GenBank/DDBJ whole genome shotgun (WGS) entry which is preliminary data.</text>
</comment>
<dbReference type="Pfam" id="PF12705">
    <property type="entry name" value="PDDEXK_1"/>
    <property type="match status" value="1"/>
</dbReference>